<name>A0A3N4RJS7_9ACTN</name>
<dbReference type="AlphaFoldDB" id="A0A3N4RJS7"/>
<evidence type="ECO:0000313" key="2">
    <source>
        <dbReference type="Proteomes" id="UP000266906"/>
    </source>
</evidence>
<reference evidence="1 2" key="1">
    <citation type="submission" date="2018-11" db="EMBL/GenBank/DDBJ databases">
        <title>Sequencing the genomes of 1000 actinobacteria strains.</title>
        <authorList>
            <person name="Klenk H.-P."/>
        </authorList>
    </citation>
    <scope>NUCLEOTIDE SEQUENCE [LARGE SCALE GENOMIC DNA]</scope>
    <source>
        <strain evidence="1 2">DSM 44781</strain>
    </source>
</reference>
<proteinExistence type="predicted"/>
<dbReference type="Proteomes" id="UP000266906">
    <property type="component" value="Unassembled WGS sequence"/>
</dbReference>
<dbReference type="EMBL" id="RKQG01000004">
    <property type="protein sequence ID" value="RPE27290.1"/>
    <property type="molecule type" value="Genomic_DNA"/>
</dbReference>
<evidence type="ECO:0000313" key="1">
    <source>
        <dbReference type="EMBL" id="RPE27290.1"/>
    </source>
</evidence>
<keyword evidence="2" id="KW-1185">Reference proteome</keyword>
<accession>A0A3N4RJS7</accession>
<comment type="caution">
    <text evidence="1">The sequence shown here is derived from an EMBL/GenBank/DDBJ whole genome shotgun (WGS) entry which is preliminary data.</text>
</comment>
<evidence type="ECO:0008006" key="3">
    <source>
        <dbReference type="Google" id="ProtNLM"/>
    </source>
</evidence>
<organism evidence="1 2">
    <name type="scientific">Kitasatospora cineracea</name>
    <dbReference type="NCBI Taxonomy" id="88074"/>
    <lineage>
        <taxon>Bacteria</taxon>
        <taxon>Bacillati</taxon>
        <taxon>Actinomycetota</taxon>
        <taxon>Actinomycetes</taxon>
        <taxon>Kitasatosporales</taxon>
        <taxon>Streptomycetaceae</taxon>
        <taxon>Kitasatospora</taxon>
    </lineage>
</organism>
<dbReference type="RefSeq" id="WP_123821644.1">
    <property type="nucleotide sequence ID" value="NZ_RKQG01000004.1"/>
</dbReference>
<protein>
    <recommendedName>
        <fullName evidence="3">Phage Mu protein F like protein</fullName>
    </recommendedName>
</protein>
<gene>
    <name evidence="1" type="ORF">EDD38_7435</name>
</gene>
<sequence length="342" mass="37210">MPQATAEDLGTAHYLQQQRTVRRAADNAQLLWLAADPGDLDREWATLGPALVQNVTDGQLRAATPSQDYVAAVIAADNALSAPAGTVRAGAFAGRAADGRPLLSLLYESVIETKWRMLAGEQSAREAARGGLNTLLRATTTEVADAGRDATGVAITTNWTTTGYVRVLSPPSCARCVALAGVFYRHNQGFARHPRCDCTHMPVTRGHPRARAQAENSPRAYFDSLSPAEQDKVFTIKGAEAIRDGGDITQIVNARRRDANRPGMYTAEIGGARLKSTYDGTGRRGIFARRERERAIRLGLVPPSGKGFRLTTHRLLPEEIYRQAGSDRALAIKMLRRYAYII</sequence>